<keyword evidence="3" id="KW-1185">Reference proteome</keyword>
<dbReference type="STRING" id="262898.GA0070564_103112"/>
<dbReference type="EMBL" id="FMCX01000003">
    <property type="protein sequence ID" value="SCF08140.1"/>
    <property type="molecule type" value="Genomic_DNA"/>
</dbReference>
<accession>A0A1C4XI16</accession>
<evidence type="ECO:0000313" key="2">
    <source>
        <dbReference type="EMBL" id="SCF08140.1"/>
    </source>
</evidence>
<evidence type="ECO:0000256" key="1">
    <source>
        <dbReference type="SAM" id="MobiDB-lite"/>
    </source>
</evidence>
<feature type="region of interest" description="Disordered" evidence="1">
    <location>
        <begin position="1"/>
        <end position="23"/>
    </location>
</feature>
<organism evidence="2 3">
    <name type="scientific">Micromonospora mirobrigensis</name>
    <dbReference type="NCBI Taxonomy" id="262898"/>
    <lineage>
        <taxon>Bacteria</taxon>
        <taxon>Bacillati</taxon>
        <taxon>Actinomycetota</taxon>
        <taxon>Actinomycetes</taxon>
        <taxon>Micromonosporales</taxon>
        <taxon>Micromonosporaceae</taxon>
        <taxon>Micromonospora</taxon>
    </lineage>
</organism>
<dbReference type="RefSeq" id="WP_218104923.1">
    <property type="nucleotide sequence ID" value="NZ_FMCX01000003.1"/>
</dbReference>
<protein>
    <submittedName>
        <fullName evidence="2">Uncharacterized protein</fullName>
    </submittedName>
</protein>
<dbReference type="AlphaFoldDB" id="A0A1C4XI16"/>
<sequence length="92" mass="10326">MHDEPEPGLAPPEHSPTYQGEPLLITVDGEDFRVRRRADAPGTYDFDWLTGPHPYGFGLGRSDGHELSRPELERHIRDFLAQIDPATGYLGD</sequence>
<proteinExistence type="predicted"/>
<name>A0A1C4XI16_9ACTN</name>
<evidence type="ECO:0000313" key="3">
    <source>
        <dbReference type="Proteomes" id="UP000199504"/>
    </source>
</evidence>
<dbReference type="Proteomes" id="UP000199504">
    <property type="component" value="Unassembled WGS sequence"/>
</dbReference>
<reference evidence="3" key="1">
    <citation type="submission" date="2016-06" db="EMBL/GenBank/DDBJ databases">
        <authorList>
            <person name="Varghese N."/>
            <person name="Submissions Spin"/>
        </authorList>
    </citation>
    <scope>NUCLEOTIDE SEQUENCE [LARGE SCALE GENOMIC DNA]</scope>
    <source>
        <strain evidence="3">DSM 44830</strain>
    </source>
</reference>
<gene>
    <name evidence="2" type="ORF">GA0070564_103112</name>
</gene>